<feature type="region of interest" description="Disordered" evidence="5">
    <location>
        <begin position="383"/>
        <end position="415"/>
    </location>
</feature>
<feature type="transmembrane region" description="Helical" evidence="6">
    <location>
        <begin position="296"/>
        <end position="320"/>
    </location>
</feature>
<keyword evidence="8" id="KW-1185">Reference proteome</keyword>
<organism evidence="7 8">
    <name type="scientific">Owenia fusiformis</name>
    <name type="common">Polychaete worm</name>
    <dbReference type="NCBI Taxonomy" id="6347"/>
    <lineage>
        <taxon>Eukaryota</taxon>
        <taxon>Metazoa</taxon>
        <taxon>Spiralia</taxon>
        <taxon>Lophotrochozoa</taxon>
        <taxon>Annelida</taxon>
        <taxon>Polychaeta</taxon>
        <taxon>Sedentaria</taxon>
        <taxon>Canalipalpata</taxon>
        <taxon>Sabellida</taxon>
        <taxon>Oweniida</taxon>
        <taxon>Oweniidae</taxon>
        <taxon>Owenia</taxon>
    </lineage>
</organism>
<dbReference type="CDD" id="cd14978">
    <property type="entry name" value="7tmA_FMRFamide_R-like"/>
    <property type="match status" value="1"/>
</dbReference>
<dbReference type="SUPFAM" id="SSF81321">
    <property type="entry name" value="Family A G protein-coupled receptor-like"/>
    <property type="match status" value="1"/>
</dbReference>
<dbReference type="PANTHER" id="PTHR46641:SF25">
    <property type="entry name" value="CNMAMIDE RECEPTOR-RELATED"/>
    <property type="match status" value="1"/>
</dbReference>
<evidence type="ECO:0000256" key="1">
    <source>
        <dbReference type="ARBA" id="ARBA00004370"/>
    </source>
</evidence>
<evidence type="ECO:0000313" key="8">
    <source>
        <dbReference type="Proteomes" id="UP000749559"/>
    </source>
</evidence>
<dbReference type="EMBL" id="CAIIXF020000004">
    <property type="protein sequence ID" value="CAH1781549.1"/>
    <property type="molecule type" value="Genomic_DNA"/>
</dbReference>
<feature type="transmembrane region" description="Helical" evidence="6">
    <location>
        <begin position="253"/>
        <end position="275"/>
    </location>
</feature>
<feature type="compositionally biased region" description="Polar residues" evidence="5">
    <location>
        <begin position="383"/>
        <end position="400"/>
    </location>
</feature>
<dbReference type="Gene3D" id="1.20.1070.10">
    <property type="entry name" value="Rhodopsin 7-helix transmembrane proteins"/>
    <property type="match status" value="1"/>
</dbReference>
<accession>A0A8J1Y272</accession>
<evidence type="ECO:0000256" key="2">
    <source>
        <dbReference type="ARBA" id="ARBA00022692"/>
    </source>
</evidence>
<keyword evidence="4 6" id="KW-0472">Membrane</keyword>
<dbReference type="AlphaFoldDB" id="A0A8J1Y272"/>
<proteinExistence type="predicted"/>
<dbReference type="InterPro" id="IPR052954">
    <property type="entry name" value="GPCR-Ligand_Int"/>
</dbReference>
<sequence>MENNWTTQTPYDSAITTTNATNAATFISNITMGSFVVRNNGNTSAQQYLNSTIATTVKTESIEDFLEYQIGVALWKYMTLVVIIFGLTGNVLSFLVMKFTSMNKNASSIYLAALAIFDTGVLLVGLGRQWSRNMFAFDIRATHEWACKIHIFFTYMFIDLSAWMLVCVTIDRVILVYLPLKAKSICTRKKTTIVICLVTLFLVGVNCHWFVTVGQRDFTKLIEEVQLTCAFLGGFEEFHQTYWPLIDASVRSFIPFTVLFVSNILIIAQLVRAAIRRKKQMNASSSKTDDATRSMTIMLVMISFLFLSFTSPAVILDIIIQPDITRAPTVAEKASEKLTVAVVNLLMYMNSALNFVMYCLSGKKFRNSLRELLCGRKSTYRRQTNTQSMMTSQSEINSRTNVDRMPTLSQTKQIR</sequence>
<evidence type="ECO:0000256" key="3">
    <source>
        <dbReference type="ARBA" id="ARBA00022989"/>
    </source>
</evidence>
<comment type="subcellular location">
    <subcellularLocation>
        <location evidence="1">Membrane</location>
    </subcellularLocation>
</comment>
<dbReference type="InterPro" id="IPR017452">
    <property type="entry name" value="GPCR_Rhodpsn_7TM"/>
</dbReference>
<protein>
    <submittedName>
        <fullName evidence="7">Uncharacterized protein</fullName>
    </submittedName>
</protein>
<evidence type="ECO:0000313" key="7">
    <source>
        <dbReference type="EMBL" id="CAH1781549.1"/>
    </source>
</evidence>
<dbReference type="PROSITE" id="PS50262">
    <property type="entry name" value="G_PROTEIN_RECEP_F1_2"/>
    <property type="match status" value="1"/>
</dbReference>
<dbReference type="GO" id="GO:0016020">
    <property type="term" value="C:membrane"/>
    <property type="evidence" value="ECO:0007669"/>
    <property type="project" value="UniProtKB-SubCell"/>
</dbReference>
<dbReference type="Pfam" id="PF00001">
    <property type="entry name" value="7tm_1"/>
    <property type="match status" value="1"/>
</dbReference>
<reference evidence="7" key="1">
    <citation type="submission" date="2022-03" db="EMBL/GenBank/DDBJ databases">
        <authorList>
            <person name="Martin C."/>
        </authorList>
    </citation>
    <scope>NUCLEOTIDE SEQUENCE</scope>
</reference>
<dbReference type="InterPro" id="IPR000276">
    <property type="entry name" value="GPCR_Rhodpsn"/>
</dbReference>
<feature type="transmembrane region" description="Helical" evidence="6">
    <location>
        <begin position="109"/>
        <end position="127"/>
    </location>
</feature>
<dbReference type="GO" id="GO:0004930">
    <property type="term" value="F:G protein-coupled receptor activity"/>
    <property type="evidence" value="ECO:0007669"/>
    <property type="project" value="InterPro"/>
</dbReference>
<gene>
    <name evidence="7" type="ORF">OFUS_LOCUS8119</name>
</gene>
<dbReference type="PANTHER" id="PTHR46641">
    <property type="entry name" value="FMRFAMIDE RECEPTOR-RELATED"/>
    <property type="match status" value="1"/>
</dbReference>
<dbReference type="PRINTS" id="PR00237">
    <property type="entry name" value="GPCRRHODOPSN"/>
</dbReference>
<dbReference type="Proteomes" id="UP000749559">
    <property type="component" value="Unassembled WGS sequence"/>
</dbReference>
<keyword evidence="2 6" id="KW-0812">Transmembrane</keyword>
<feature type="transmembrane region" description="Helical" evidence="6">
    <location>
        <begin position="192"/>
        <end position="211"/>
    </location>
</feature>
<name>A0A8J1Y272_OWEFU</name>
<evidence type="ECO:0000256" key="4">
    <source>
        <dbReference type="ARBA" id="ARBA00023136"/>
    </source>
</evidence>
<keyword evidence="3 6" id="KW-1133">Transmembrane helix</keyword>
<evidence type="ECO:0000256" key="5">
    <source>
        <dbReference type="SAM" id="MobiDB-lite"/>
    </source>
</evidence>
<feature type="transmembrane region" description="Helical" evidence="6">
    <location>
        <begin position="74"/>
        <end position="97"/>
    </location>
</feature>
<comment type="caution">
    <text evidence="7">The sequence shown here is derived from an EMBL/GenBank/DDBJ whole genome shotgun (WGS) entry which is preliminary data.</text>
</comment>
<dbReference type="OrthoDB" id="9983318at2759"/>
<evidence type="ECO:0000256" key="6">
    <source>
        <dbReference type="SAM" id="Phobius"/>
    </source>
</evidence>
<feature type="transmembrane region" description="Helical" evidence="6">
    <location>
        <begin position="340"/>
        <end position="360"/>
    </location>
</feature>
<dbReference type="SMART" id="SM01381">
    <property type="entry name" value="7TM_GPCR_Srsx"/>
    <property type="match status" value="1"/>
</dbReference>